<protein>
    <submittedName>
        <fullName evidence="3">Uncharacterized protein</fullName>
    </submittedName>
</protein>
<keyword evidence="2" id="KW-0472">Membrane</keyword>
<dbReference type="EMBL" id="BAAAQW010000012">
    <property type="protein sequence ID" value="GAA2202970.1"/>
    <property type="molecule type" value="Genomic_DNA"/>
</dbReference>
<evidence type="ECO:0000313" key="3">
    <source>
        <dbReference type="EMBL" id="GAA2202970.1"/>
    </source>
</evidence>
<feature type="transmembrane region" description="Helical" evidence="2">
    <location>
        <begin position="111"/>
        <end position="133"/>
    </location>
</feature>
<feature type="compositionally biased region" description="Low complexity" evidence="1">
    <location>
        <begin position="152"/>
        <end position="201"/>
    </location>
</feature>
<evidence type="ECO:0000256" key="2">
    <source>
        <dbReference type="SAM" id="Phobius"/>
    </source>
</evidence>
<keyword evidence="2" id="KW-1133">Transmembrane helix</keyword>
<dbReference type="Proteomes" id="UP001500432">
    <property type="component" value="Unassembled WGS sequence"/>
</dbReference>
<keyword evidence="2" id="KW-0812">Transmembrane</keyword>
<feature type="region of interest" description="Disordered" evidence="1">
    <location>
        <begin position="136"/>
        <end position="207"/>
    </location>
</feature>
<reference evidence="4" key="1">
    <citation type="journal article" date="2019" name="Int. J. Syst. Evol. Microbiol.">
        <title>The Global Catalogue of Microorganisms (GCM) 10K type strain sequencing project: providing services to taxonomists for standard genome sequencing and annotation.</title>
        <authorList>
            <consortium name="The Broad Institute Genomics Platform"/>
            <consortium name="The Broad Institute Genome Sequencing Center for Infectious Disease"/>
            <person name="Wu L."/>
            <person name="Ma J."/>
        </authorList>
    </citation>
    <scope>NUCLEOTIDE SEQUENCE [LARGE SCALE GENOMIC DNA]</scope>
    <source>
        <strain evidence="4">JCM 16034</strain>
    </source>
</reference>
<feature type="transmembrane region" description="Helical" evidence="2">
    <location>
        <begin position="67"/>
        <end position="91"/>
    </location>
</feature>
<accession>A0ABP5NXV6</accession>
<name>A0ABP5NXV6_9MICC</name>
<sequence>MPAAKSRFLPLRTSARATLWSAGAAAALAAAAALTLDGGLASLALLGTGAFIASALYAVLAMSRYVVAGVAAAGSALAIGAGLAFLRLIGLAWDTDPTVVTSVSSRDADPFFLGALAAGAVTLTVLLGGAVWPEARRTARSPRRPATRPEQRPGGTATRPGPGRIPARTAARPAPVRTAVAAAPRRPGRAASSAVSPSSSRAARRSA</sequence>
<organism evidence="3 4">
    <name type="scientific">Sinomonas flava</name>
    <dbReference type="NCBI Taxonomy" id="496857"/>
    <lineage>
        <taxon>Bacteria</taxon>
        <taxon>Bacillati</taxon>
        <taxon>Actinomycetota</taxon>
        <taxon>Actinomycetes</taxon>
        <taxon>Micrococcales</taxon>
        <taxon>Micrococcaceae</taxon>
        <taxon>Sinomonas</taxon>
    </lineage>
</organism>
<evidence type="ECO:0000313" key="4">
    <source>
        <dbReference type="Proteomes" id="UP001500432"/>
    </source>
</evidence>
<comment type="caution">
    <text evidence="3">The sequence shown here is derived from an EMBL/GenBank/DDBJ whole genome shotgun (WGS) entry which is preliminary data.</text>
</comment>
<gene>
    <name evidence="3" type="ORF">GCM10009849_33490</name>
</gene>
<dbReference type="RefSeq" id="WP_344300951.1">
    <property type="nucleotide sequence ID" value="NZ_BAAAQW010000012.1"/>
</dbReference>
<keyword evidence="4" id="KW-1185">Reference proteome</keyword>
<proteinExistence type="predicted"/>
<feature type="transmembrane region" description="Helical" evidence="2">
    <location>
        <begin position="43"/>
        <end position="60"/>
    </location>
</feature>
<evidence type="ECO:0000256" key="1">
    <source>
        <dbReference type="SAM" id="MobiDB-lite"/>
    </source>
</evidence>